<comment type="caution">
    <text evidence="3">The sequence shown here is derived from an EMBL/GenBank/DDBJ whole genome shotgun (WGS) entry which is preliminary data.</text>
</comment>
<feature type="compositionally biased region" description="Low complexity" evidence="1">
    <location>
        <begin position="118"/>
        <end position="145"/>
    </location>
</feature>
<feature type="region of interest" description="Disordered" evidence="1">
    <location>
        <begin position="1"/>
        <end position="149"/>
    </location>
</feature>
<dbReference type="CDD" id="cd00085">
    <property type="entry name" value="HNHc"/>
    <property type="match status" value="1"/>
</dbReference>
<dbReference type="RefSeq" id="WP_152271226.1">
    <property type="nucleotide sequence ID" value="NZ_VTFX01000001.1"/>
</dbReference>
<protein>
    <submittedName>
        <fullName evidence="3">DUF222 domain-containing protein</fullName>
    </submittedName>
</protein>
<dbReference type="Gene3D" id="1.10.30.50">
    <property type="match status" value="1"/>
</dbReference>
<feature type="region of interest" description="Disordered" evidence="1">
    <location>
        <begin position="389"/>
        <end position="415"/>
    </location>
</feature>
<dbReference type="EMBL" id="VTFX01000001">
    <property type="protein sequence ID" value="KAD4059981.1"/>
    <property type="molecule type" value="Genomic_DNA"/>
</dbReference>
<dbReference type="InterPro" id="IPR003870">
    <property type="entry name" value="DUF222"/>
</dbReference>
<name>A0A5N6MUI4_9MICC</name>
<evidence type="ECO:0000313" key="4">
    <source>
        <dbReference type="Proteomes" id="UP000326852"/>
    </source>
</evidence>
<reference evidence="3 4" key="1">
    <citation type="submission" date="2019-08" db="EMBL/GenBank/DDBJ databases">
        <title>Arthrobacter sp. nov., isolated from plateau pika and Tibetan wild ass.</title>
        <authorList>
            <person name="Ge Y."/>
        </authorList>
    </citation>
    <scope>NUCLEOTIDE SEQUENCE [LARGE SCALE GENOMIC DNA]</scope>
    <source>
        <strain evidence="3 4">785</strain>
    </source>
</reference>
<dbReference type="AlphaFoldDB" id="A0A5N6MUI4"/>
<feature type="compositionally biased region" description="Low complexity" evidence="1">
    <location>
        <begin position="61"/>
        <end position="108"/>
    </location>
</feature>
<dbReference type="Proteomes" id="UP000326852">
    <property type="component" value="Unassembled WGS sequence"/>
</dbReference>
<dbReference type="Pfam" id="PF02720">
    <property type="entry name" value="DUF222"/>
    <property type="match status" value="1"/>
</dbReference>
<gene>
    <name evidence="3" type="ORF">GD627_02590</name>
</gene>
<evidence type="ECO:0000256" key="1">
    <source>
        <dbReference type="SAM" id="MobiDB-lite"/>
    </source>
</evidence>
<evidence type="ECO:0000313" key="3">
    <source>
        <dbReference type="EMBL" id="KAD4059981.1"/>
    </source>
</evidence>
<organism evidence="3 4">
    <name type="scientific">Arthrobacter yangruifuii</name>
    <dbReference type="NCBI Taxonomy" id="2606616"/>
    <lineage>
        <taxon>Bacteria</taxon>
        <taxon>Bacillati</taxon>
        <taxon>Actinomycetota</taxon>
        <taxon>Actinomycetes</taxon>
        <taxon>Micrococcales</taxon>
        <taxon>Micrococcaceae</taxon>
        <taxon>Arthrobacter</taxon>
    </lineage>
</organism>
<keyword evidence="4" id="KW-1185">Reference proteome</keyword>
<feature type="domain" description="HNH nuclease" evidence="2">
    <location>
        <begin position="486"/>
        <end position="538"/>
    </location>
</feature>
<feature type="region of interest" description="Disordered" evidence="1">
    <location>
        <begin position="576"/>
        <end position="601"/>
    </location>
</feature>
<dbReference type="InterPro" id="IPR003615">
    <property type="entry name" value="HNH_nuc"/>
</dbReference>
<accession>A0A5N6MUI4</accession>
<dbReference type="SMART" id="SM00507">
    <property type="entry name" value="HNHc"/>
    <property type="match status" value="1"/>
</dbReference>
<sequence>MDQLGNTEPTTEEPGADNPLPGGQTGEADASRTPCTLAVYRAVPDASGDGGDGTDSDDDSTQTGTGTSTDTTSGVRATDAASAPAATLFDAPIPAPDSASASTTTGPAESRHDPGDTTGSAAAESAKPAESAEPAEPAEPATGATGVDGFPDGFTGVLAMANLESFDEHATGEVLARLSHLVRWTQAQQARALNHMEELFRKDVCKHFGSEGPGLAFSLAASECAAILNVPQTTAQGMMVEAGRLCTTHTATLTGLEQGRFSYAHAQVVLDQCENIPSAELPEFEAELLAKAEGITRPQFCAKARRLREKTYPETIPERRRTAFEKRKVVLERDEDGMSWLSAHLRAEHAQQIYTALCTSARGEQADGDLRTTDQLRADILTQLLMGGLGSPRGDGASKPGHASDSDSGKEGPAGVLPRAEIMVLINAETLFGADEQPAELHGYGPISADAARRLARNAVHWTGLAQDPTTGEILGVGRRRKVPAGLARWLRARDGTCRFPGCRVSTAVTEIDHTTDWAKGGDTEHGNLEHLCRRHHRFKTLGFWKATQPTPGVMEWTSPTGRVYRTEPFLELGVVRDTAGPPGTESTLGEDDSPQEPAPF</sequence>
<proteinExistence type="predicted"/>
<evidence type="ECO:0000259" key="2">
    <source>
        <dbReference type="SMART" id="SM00507"/>
    </source>
</evidence>